<dbReference type="AlphaFoldDB" id="A0AAW2HB51"/>
<feature type="transmembrane region" description="Helical" evidence="6">
    <location>
        <begin position="94"/>
        <end position="118"/>
    </location>
</feature>
<reference evidence="7" key="1">
    <citation type="journal article" date="2024" name="Gigascience">
        <title>Chromosome-level genome of the poultry shaft louse Menopon gallinae provides insight into the host-switching and adaptive evolution of parasitic lice.</title>
        <authorList>
            <person name="Xu Y."/>
            <person name="Ma L."/>
            <person name="Liu S."/>
            <person name="Liang Y."/>
            <person name="Liu Q."/>
            <person name="He Z."/>
            <person name="Tian L."/>
            <person name="Duan Y."/>
            <person name="Cai W."/>
            <person name="Li H."/>
            <person name="Song F."/>
        </authorList>
    </citation>
    <scope>NUCLEOTIDE SEQUENCE</scope>
    <source>
        <strain evidence="7">Cailab_2023a</strain>
    </source>
</reference>
<evidence type="ECO:0000256" key="4">
    <source>
        <dbReference type="ARBA" id="ARBA00022989"/>
    </source>
</evidence>
<evidence type="ECO:0008006" key="8">
    <source>
        <dbReference type="Google" id="ProtNLM"/>
    </source>
</evidence>
<evidence type="ECO:0000256" key="1">
    <source>
        <dbReference type="ARBA" id="ARBA00004141"/>
    </source>
</evidence>
<evidence type="ECO:0000256" key="5">
    <source>
        <dbReference type="ARBA" id="ARBA00023136"/>
    </source>
</evidence>
<evidence type="ECO:0000256" key="6">
    <source>
        <dbReference type="SAM" id="Phobius"/>
    </source>
</evidence>
<dbReference type="Pfam" id="PF05255">
    <property type="entry name" value="UPF0220"/>
    <property type="match status" value="1"/>
</dbReference>
<proteinExistence type="inferred from homology"/>
<dbReference type="EMBL" id="JARGDH010000005">
    <property type="protein sequence ID" value="KAL0266901.1"/>
    <property type="molecule type" value="Genomic_DNA"/>
</dbReference>
<dbReference type="InterPro" id="IPR007919">
    <property type="entry name" value="UPF0220"/>
</dbReference>
<evidence type="ECO:0000256" key="2">
    <source>
        <dbReference type="ARBA" id="ARBA00005335"/>
    </source>
</evidence>
<evidence type="ECO:0000256" key="3">
    <source>
        <dbReference type="ARBA" id="ARBA00022692"/>
    </source>
</evidence>
<evidence type="ECO:0000313" key="7">
    <source>
        <dbReference type="EMBL" id="KAL0266901.1"/>
    </source>
</evidence>
<name>A0AAW2HB51_9NEOP</name>
<gene>
    <name evidence="7" type="ORF">PYX00_009322</name>
</gene>
<dbReference type="PANTHER" id="PTHR13180">
    <property type="entry name" value="SMALL MEMBRANE PROTEIN-RELATED"/>
    <property type="match status" value="1"/>
</dbReference>
<feature type="transmembrane region" description="Helical" evidence="6">
    <location>
        <begin position="130"/>
        <end position="152"/>
    </location>
</feature>
<comment type="caution">
    <text evidence="7">The sequence shown here is derived from an EMBL/GenBank/DDBJ whole genome shotgun (WGS) entry which is preliminary data.</text>
</comment>
<accession>A0AAW2HB51</accession>
<keyword evidence="5 6" id="KW-0472">Membrane</keyword>
<sequence>MSLSSCLERLNLQSCIWFQNGEYRNAVASIVSGILFFMGWWFIIDVQVTCSDDFKGSFHLCGIFGTISLLMVNSVSNAVIRGNDFGGGSCGAKLWLFLGFVMGFASVIAACWILFANFLLHEPGPNSKPLAVWVGAGLFLQNCFIFIASLVYKFGRVDDQW</sequence>
<keyword evidence="4 6" id="KW-1133">Transmembrane helix</keyword>
<feature type="transmembrane region" description="Helical" evidence="6">
    <location>
        <begin position="26"/>
        <end position="44"/>
    </location>
</feature>
<organism evidence="7">
    <name type="scientific">Menopon gallinae</name>
    <name type="common">poultry shaft louse</name>
    <dbReference type="NCBI Taxonomy" id="328185"/>
    <lineage>
        <taxon>Eukaryota</taxon>
        <taxon>Metazoa</taxon>
        <taxon>Ecdysozoa</taxon>
        <taxon>Arthropoda</taxon>
        <taxon>Hexapoda</taxon>
        <taxon>Insecta</taxon>
        <taxon>Pterygota</taxon>
        <taxon>Neoptera</taxon>
        <taxon>Paraneoptera</taxon>
        <taxon>Psocodea</taxon>
        <taxon>Troctomorpha</taxon>
        <taxon>Phthiraptera</taxon>
        <taxon>Amblycera</taxon>
        <taxon>Menoponidae</taxon>
        <taxon>Menopon</taxon>
    </lineage>
</organism>
<keyword evidence="3 6" id="KW-0812">Transmembrane</keyword>
<protein>
    <recommendedName>
        <fullName evidence="8">Transmembrane protein 50A</fullName>
    </recommendedName>
</protein>
<dbReference type="GO" id="GO:0016020">
    <property type="term" value="C:membrane"/>
    <property type="evidence" value="ECO:0007669"/>
    <property type="project" value="UniProtKB-SubCell"/>
</dbReference>
<comment type="subcellular location">
    <subcellularLocation>
        <location evidence="1">Membrane</location>
        <topology evidence="1">Multi-pass membrane protein</topology>
    </subcellularLocation>
</comment>
<feature type="transmembrane region" description="Helical" evidence="6">
    <location>
        <begin position="56"/>
        <end position="73"/>
    </location>
</feature>
<comment type="similarity">
    <text evidence="2">Belongs to the UPF0220 family.</text>
</comment>